<accession>A0ACC2ZU36</accession>
<proteinExistence type="predicted"/>
<name>A0ACC2ZU36_9EURO</name>
<comment type="caution">
    <text evidence="1">The sequence shown here is derived from an EMBL/GenBank/DDBJ whole genome shotgun (WGS) entry which is preliminary data.</text>
</comment>
<evidence type="ECO:0000313" key="1">
    <source>
        <dbReference type="EMBL" id="KAJ9651138.1"/>
    </source>
</evidence>
<reference evidence="1" key="1">
    <citation type="submission" date="2022-10" db="EMBL/GenBank/DDBJ databases">
        <title>Culturing micro-colonial fungi from biological soil crusts in the Mojave desert and describing Neophaeococcomyces mojavensis, and introducing the new genera and species Taxawa tesnikishii.</title>
        <authorList>
            <person name="Kurbessoian T."/>
            <person name="Stajich J.E."/>
        </authorList>
    </citation>
    <scope>NUCLEOTIDE SEQUENCE</scope>
    <source>
        <strain evidence="1">JES_112</strain>
    </source>
</reference>
<dbReference type="Proteomes" id="UP001172386">
    <property type="component" value="Unassembled WGS sequence"/>
</dbReference>
<gene>
    <name evidence="1" type="ORF">H2198_009564</name>
</gene>
<organism evidence="1 2">
    <name type="scientific">Neophaeococcomyces mojaviensis</name>
    <dbReference type="NCBI Taxonomy" id="3383035"/>
    <lineage>
        <taxon>Eukaryota</taxon>
        <taxon>Fungi</taxon>
        <taxon>Dikarya</taxon>
        <taxon>Ascomycota</taxon>
        <taxon>Pezizomycotina</taxon>
        <taxon>Eurotiomycetes</taxon>
        <taxon>Chaetothyriomycetidae</taxon>
        <taxon>Chaetothyriales</taxon>
        <taxon>Chaetothyriales incertae sedis</taxon>
        <taxon>Neophaeococcomyces</taxon>
    </lineage>
</organism>
<protein>
    <submittedName>
        <fullName evidence="1">Uncharacterized protein</fullName>
    </submittedName>
</protein>
<dbReference type="EMBL" id="JAPDRQ010000279">
    <property type="protein sequence ID" value="KAJ9651138.1"/>
    <property type="molecule type" value="Genomic_DNA"/>
</dbReference>
<evidence type="ECO:0000313" key="2">
    <source>
        <dbReference type="Proteomes" id="UP001172386"/>
    </source>
</evidence>
<keyword evidence="2" id="KW-1185">Reference proteome</keyword>
<sequence length="586" mass="61864">MAKSVRGQVDMASDEHTPENASSESGVHDEKVTENLKGEEHVHLTWRSWLVVLVTCFAQLAQVFVVVAAGQVMAFVSRDLGDARLSGWIIQGPLLMQAVLSPIVGRLSDVFNRKWLVSTPPLIACVGAIVSATANSMTTLIGGSILIGSTLSTIAIIQAIPSEILPLKYRAVANAAGFLGSAVGGIVGGLGTGSVTAMSSSGWRNVFWIQAALHGATCLGLVLLYHPAKKSNSPRLSLKQYILAVDPVGSGLFIVGATLTLLAFDWLGGSYQASDVHFIAPLTIGLVGLLAFSLYEWKGISDGLAPHVLFRKSPNFALAMFALTIEGWIFYSAVNSVVPQIILNLGFENNAWSISIRQLSSQIPTIVACVVVTWYATVFKDLKTPLLVTFTIFLASTICYALITPNMSAAQIGYNVLVAVGQAGPLTLLVAIIQFSAPHEHLSSATGLAFSARALGGAFGSAVLNAIISGKLSSTYARDVSNAVLSTGLPESSVAALLKALQVGDMQGLETVADGNQAIIRAAIDASHWAYARAYRLAWWSILPFIVLAMVAVACMKGVKQLMTERVEASVEPALKAKTGGVDETV</sequence>